<accession>A0A4Q7JA32</accession>
<evidence type="ECO:0000313" key="6">
    <source>
        <dbReference type="EMBL" id="RZQ63034.1"/>
    </source>
</evidence>
<comment type="caution">
    <text evidence="6">The sequence shown here is derived from an EMBL/GenBank/DDBJ whole genome shotgun (WGS) entry which is preliminary data.</text>
</comment>
<keyword evidence="7" id="KW-1185">Reference proteome</keyword>
<dbReference type="PRINTS" id="PR00039">
    <property type="entry name" value="HTHLYSR"/>
</dbReference>
<keyword evidence="2" id="KW-0805">Transcription regulation</keyword>
<dbReference type="OrthoDB" id="3176554at2"/>
<name>A0A4Q7JA32_9PSEU</name>
<dbReference type="InterPro" id="IPR036388">
    <property type="entry name" value="WH-like_DNA-bd_sf"/>
</dbReference>
<dbReference type="CDD" id="cd08414">
    <property type="entry name" value="PBP2_LTTR_aromatics_like"/>
    <property type="match status" value="1"/>
</dbReference>
<keyword evidence="3" id="KW-0238">DNA-binding</keyword>
<evidence type="ECO:0000256" key="3">
    <source>
        <dbReference type="ARBA" id="ARBA00023125"/>
    </source>
</evidence>
<dbReference type="AlphaFoldDB" id="A0A4Q7JA32"/>
<organism evidence="6 7">
    <name type="scientific">Amycolatopsis suaedae</name>
    <dbReference type="NCBI Taxonomy" id="2510978"/>
    <lineage>
        <taxon>Bacteria</taxon>
        <taxon>Bacillati</taxon>
        <taxon>Actinomycetota</taxon>
        <taxon>Actinomycetes</taxon>
        <taxon>Pseudonocardiales</taxon>
        <taxon>Pseudonocardiaceae</taxon>
        <taxon>Amycolatopsis</taxon>
    </lineage>
</organism>
<dbReference type="PANTHER" id="PTHR30346">
    <property type="entry name" value="TRANSCRIPTIONAL DUAL REGULATOR HCAR-RELATED"/>
    <property type="match status" value="1"/>
</dbReference>
<dbReference type="Pfam" id="PF03466">
    <property type="entry name" value="LysR_substrate"/>
    <property type="match status" value="1"/>
</dbReference>
<evidence type="ECO:0000256" key="4">
    <source>
        <dbReference type="ARBA" id="ARBA00023163"/>
    </source>
</evidence>
<evidence type="ECO:0000259" key="5">
    <source>
        <dbReference type="PROSITE" id="PS50931"/>
    </source>
</evidence>
<dbReference type="SUPFAM" id="SSF46785">
    <property type="entry name" value="Winged helix' DNA-binding domain"/>
    <property type="match status" value="1"/>
</dbReference>
<dbReference type="Proteomes" id="UP000292003">
    <property type="component" value="Unassembled WGS sequence"/>
</dbReference>
<sequence>MGLDLRKLDHLVAVVEEGSFTRAAARLHLSQQALSTSIRALEREVGVPLLDRTSAGVTPLPAGRALVEDARVLHGVARAAVRRARRIGRGETEVLRIGHTPAVTGPEVMALAQAVPGLHTEVHQRYPGQLTAELLGGELDVGLCRGIQPPHGLSRTTLGHSRLSVAVAAGHRLAGRTHVTLADLAGEHLVVWGSEDSGYTQFLLGLCRDAGFEPRHSRNPIQGTPPVTAVVGTGHVAFVTDPPGSALDGRVQVLELRPAQHAPVHALWSANHTGAMRDAFLSGQPASPAAARSDATNRSGR</sequence>
<keyword evidence="4" id="KW-0804">Transcription</keyword>
<feature type="domain" description="HTH lysR-type" evidence="5">
    <location>
        <begin position="3"/>
        <end position="60"/>
    </location>
</feature>
<dbReference type="Gene3D" id="1.10.10.10">
    <property type="entry name" value="Winged helix-like DNA-binding domain superfamily/Winged helix DNA-binding domain"/>
    <property type="match status" value="1"/>
</dbReference>
<evidence type="ECO:0000313" key="7">
    <source>
        <dbReference type="Proteomes" id="UP000292003"/>
    </source>
</evidence>
<protein>
    <submittedName>
        <fullName evidence="6">LysR family transcriptional regulator</fullName>
    </submittedName>
</protein>
<dbReference type="EMBL" id="SFCC01000007">
    <property type="protein sequence ID" value="RZQ63034.1"/>
    <property type="molecule type" value="Genomic_DNA"/>
</dbReference>
<dbReference type="InterPro" id="IPR000847">
    <property type="entry name" value="LysR_HTH_N"/>
</dbReference>
<dbReference type="Gene3D" id="3.40.190.10">
    <property type="entry name" value="Periplasmic binding protein-like II"/>
    <property type="match status" value="2"/>
</dbReference>
<reference evidence="6 7" key="1">
    <citation type="submission" date="2019-02" db="EMBL/GenBank/DDBJ databases">
        <title>Draft genome sequence of Amycolatopsis sp. 8-3EHSu isolated from roots of Suaeda maritima.</title>
        <authorList>
            <person name="Duangmal K."/>
            <person name="Chantavorakit T."/>
        </authorList>
    </citation>
    <scope>NUCLEOTIDE SEQUENCE [LARGE SCALE GENOMIC DNA]</scope>
    <source>
        <strain evidence="6 7">8-3EHSu</strain>
    </source>
</reference>
<dbReference type="Pfam" id="PF00126">
    <property type="entry name" value="HTH_1"/>
    <property type="match status" value="1"/>
</dbReference>
<proteinExistence type="inferred from homology"/>
<dbReference type="GO" id="GO:0003700">
    <property type="term" value="F:DNA-binding transcription factor activity"/>
    <property type="evidence" value="ECO:0007669"/>
    <property type="project" value="InterPro"/>
</dbReference>
<gene>
    <name evidence="6" type="ORF">EWH70_15195</name>
</gene>
<evidence type="ECO:0000256" key="2">
    <source>
        <dbReference type="ARBA" id="ARBA00023015"/>
    </source>
</evidence>
<comment type="similarity">
    <text evidence="1">Belongs to the LysR transcriptional regulatory family.</text>
</comment>
<dbReference type="GO" id="GO:0032993">
    <property type="term" value="C:protein-DNA complex"/>
    <property type="evidence" value="ECO:0007669"/>
    <property type="project" value="TreeGrafter"/>
</dbReference>
<dbReference type="FunFam" id="1.10.10.10:FF:000001">
    <property type="entry name" value="LysR family transcriptional regulator"/>
    <property type="match status" value="1"/>
</dbReference>
<dbReference type="PROSITE" id="PS50931">
    <property type="entry name" value="HTH_LYSR"/>
    <property type="match status" value="1"/>
</dbReference>
<dbReference type="RefSeq" id="WP_130476038.1">
    <property type="nucleotide sequence ID" value="NZ_SFCC01000007.1"/>
</dbReference>
<dbReference type="InterPro" id="IPR036390">
    <property type="entry name" value="WH_DNA-bd_sf"/>
</dbReference>
<dbReference type="GO" id="GO:0003677">
    <property type="term" value="F:DNA binding"/>
    <property type="evidence" value="ECO:0007669"/>
    <property type="project" value="UniProtKB-KW"/>
</dbReference>
<evidence type="ECO:0000256" key="1">
    <source>
        <dbReference type="ARBA" id="ARBA00009437"/>
    </source>
</evidence>
<dbReference type="PANTHER" id="PTHR30346:SF17">
    <property type="entry name" value="LYSR FAMILY TRANSCRIPTIONAL REGULATOR"/>
    <property type="match status" value="1"/>
</dbReference>
<dbReference type="SUPFAM" id="SSF53850">
    <property type="entry name" value="Periplasmic binding protein-like II"/>
    <property type="match status" value="1"/>
</dbReference>
<dbReference type="InterPro" id="IPR005119">
    <property type="entry name" value="LysR_subst-bd"/>
</dbReference>